<organism evidence="2 3">
    <name type="scientific">Algoriphagus taiwanensis</name>
    <dbReference type="NCBI Taxonomy" id="1445656"/>
    <lineage>
        <taxon>Bacteria</taxon>
        <taxon>Pseudomonadati</taxon>
        <taxon>Bacteroidota</taxon>
        <taxon>Cytophagia</taxon>
        <taxon>Cytophagales</taxon>
        <taxon>Cyclobacteriaceae</taxon>
        <taxon>Algoriphagus</taxon>
    </lineage>
</organism>
<keyword evidence="1" id="KW-1133">Transmembrane helix</keyword>
<gene>
    <name evidence="2" type="ORF">Ataiwa_04900</name>
</gene>
<dbReference type="RefSeq" id="WP_338227029.1">
    <property type="nucleotide sequence ID" value="NZ_BTPE01000002.1"/>
</dbReference>
<keyword evidence="3" id="KW-1185">Reference proteome</keyword>
<evidence type="ECO:0000256" key="1">
    <source>
        <dbReference type="SAM" id="Phobius"/>
    </source>
</evidence>
<evidence type="ECO:0008006" key="4">
    <source>
        <dbReference type="Google" id="ProtNLM"/>
    </source>
</evidence>
<keyword evidence="1" id="KW-0472">Membrane</keyword>
<protein>
    <recommendedName>
        <fullName evidence="4">Auto-transporter adhesin head GIN domain-containing protein</fullName>
    </recommendedName>
</protein>
<feature type="transmembrane region" description="Helical" evidence="1">
    <location>
        <begin position="7"/>
        <end position="29"/>
    </location>
</feature>
<reference evidence="2 3" key="1">
    <citation type="submission" date="2023-08" db="EMBL/GenBank/DDBJ databases">
        <title>Draft genome sequence of Algoriphagus taiwanensis.</title>
        <authorList>
            <person name="Takatani N."/>
            <person name="Hosokawa M."/>
            <person name="Sawabe T."/>
        </authorList>
    </citation>
    <scope>NUCLEOTIDE SEQUENCE [LARGE SCALE GENOMIC DNA]</scope>
    <source>
        <strain evidence="2 3">JCM 19755</strain>
    </source>
</reference>
<evidence type="ECO:0000313" key="2">
    <source>
        <dbReference type="EMBL" id="GMQ32218.1"/>
    </source>
</evidence>
<accession>A0ABQ6PW82</accession>
<sequence>MKRSNKLIFGYLSFLWVSLMITLVVSFSLTPQRSFSFAGEGRSEKFEIDDVSVVKIQNTSYLRIVNADSSYLEYFSMLGGDVKPPKTEPIRNYRVINDTLYIDQLQQASNGSFLLKVKSLRQIQVMDESEVILKNLTMDSLVFQTPLHQLQIIGLDSGSVDYRSGQLFLKGTIGELKGSIKDRAWLTIPSKIGKINLEKGGKATVFVE</sequence>
<name>A0ABQ6PW82_9BACT</name>
<proteinExistence type="predicted"/>
<comment type="caution">
    <text evidence="2">The sequence shown here is derived from an EMBL/GenBank/DDBJ whole genome shotgun (WGS) entry which is preliminary data.</text>
</comment>
<evidence type="ECO:0000313" key="3">
    <source>
        <dbReference type="Proteomes" id="UP001307705"/>
    </source>
</evidence>
<keyword evidence="1" id="KW-0812">Transmembrane</keyword>
<dbReference type="Proteomes" id="UP001307705">
    <property type="component" value="Unassembled WGS sequence"/>
</dbReference>
<dbReference type="EMBL" id="BTPE01000002">
    <property type="protein sequence ID" value="GMQ32218.1"/>
    <property type="molecule type" value="Genomic_DNA"/>
</dbReference>